<name>A0A9P3GKM8_9APHY</name>
<reference evidence="1 2" key="1">
    <citation type="submission" date="2021-08" db="EMBL/GenBank/DDBJ databases">
        <title>Draft Genome Sequence of Phanerochaete sordida strain YK-624.</title>
        <authorList>
            <person name="Mori T."/>
            <person name="Dohra H."/>
            <person name="Suzuki T."/>
            <person name="Kawagishi H."/>
            <person name="Hirai H."/>
        </authorList>
    </citation>
    <scope>NUCLEOTIDE SEQUENCE [LARGE SCALE GENOMIC DNA]</scope>
    <source>
        <strain evidence="1 2">YK-624</strain>
    </source>
</reference>
<dbReference type="EMBL" id="BPQB01000069">
    <property type="protein sequence ID" value="GJE97252.1"/>
    <property type="molecule type" value="Genomic_DNA"/>
</dbReference>
<comment type="caution">
    <text evidence="1">The sequence shown here is derived from an EMBL/GenBank/DDBJ whole genome shotgun (WGS) entry which is preliminary data.</text>
</comment>
<organism evidence="1 2">
    <name type="scientific">Phanerochaete sordida</name>
    <dbReference type="NCBI Taxonomy" id="48140"/>
    <lineage>
        <taxon>Eukaryota</taxon>
        <taxon>Fungi</taxon>
        <taxon>Dikarya</taxon>
        <taxon>Basidiomycota</taxon>
        <taxon>Agaricomycotina</taxon>
        <taxon>Agaricomycetes</taxon>
        <taxon>Polyporales</taxon>
        <taxon>Phanerochaetaceae</taxon>
        <taxon>Phanerochaete</taxon>
    </lineage>
</organism>
<dbReference type="Proteomes" id="UP000703269">
    <property type="component" value="Unassembled WGS sequence"/>
</dbReference>
<proteinExistence type="predicted"/>
<evidence type="ECO:0000313" key="2">
    <source>
        <dbReference type="Proteomes" id="UP000703269"/>
    </source>
</evidence>
<gene>
    <name evidence="1" type="ORF">PsYK624_134680</name>
</gene>
<dbReference type="AlphaFoldDB" id="A0A9P3GKM8"/>
<sequence length="188" mass="21358">MFDTTAVETEIASDDDVACITGQTHVEDFAAYLRALYLPVEIDGRDSSLQTGFLCEEDIIRHRRERDFARRVVTKADWIKWPNVSTEGSSKLFDICVLVEPPEEDALFSYHRERPSHTQYIRHGANPLARPRAVNFHQSLNQVPFILTVCVHKHEARTHRPSCSALSAYRITVSGAVLHGTLQLILYP</sequence>
<keyword evidence="2" id="KW-1185">Reference proteome</keyword>
<evidence type="ECO:0000313" key="1">
    <source>
        <dbReference type="EMBL" id="GJE97252.1"/>
    </source>
</evidence>
<accession>A0A9P3GKM8</accession>
<protein>
    <submittedName>
        <fullName evidence="1">Uncharacterized protein</fullName>
    </submittedName>
</protein>